<evidence type="ECO:0000313" key="3">
    <source>
        <dbReference type="Proteomes" id="UP001159364"/>
    </source>
</evidence>
<gene>
    <name evidence="2" type="ORF">K2173_021667</name>
</gene>
<feature type="region of interest" description="Disordered" evidence="1">
    <location>
        <begin position="205"/>
        <end position="245"/>
    </location>
</feature>
<keyword evidence="3" id="KW-1185">Reference proteome</keyword>
<feature type="compositionally biased region" description="Polar residues" evidence="1">
    <location>
        <begin position="205"/>
        <end position="221"/>
    </location>
</feature>
<dbReference type="Proteomes" id="UP001159364">
    <property type="component" value="Linkage Group LG05"/>
</dbReference>
<sequence>MTKLQSSDAGKLAVIDKVCYDGASTELVEIEASIILEGKAVVSEPMLLGTSTFWIAPQRHQVDNSAESNKHCMISCEKLLKLEASVDIGDGIILNTEVNTMQEQNFLEKEMERILEGDNQDDSNKNNKKALKFCLCSSKRLAGVEPELMPFASKFQHYHAGEAIHADNGSFVLGKTLTGAIPVESAVDTLVISIPATDIRNENNLLPNNMERSNNEITVNDNGLEKIDSKKTQNNSRRSHKRKDFAPYVLADEASEQLEAGAETQNDHHEYTNRKATEFKVSSDKCKEPVCNYFITENQSIKLDMEKINENPESEPFSLSDYWSEYPCLEFAVKTLAGALPVEDPLALHGYFQQVNTQTQKEAYQQQQANTIQFYRDANLAPPNIGF</sequence>
<dbReference type="AlphaFoldDB" id="A0AAV8TH90"/>
<evidence type="ECO:0000256" key="1">
    <source>
        <dbReference type="SAM" id="MobiDB-lite"/>
    </source>
</evidence>
<dbReference type="InterPro" id="IPR038945">
    <property type="entry name" value="MBD13-like"/>
</dbReference>
<name>A0AAV8TH90_9ROSI</name>
<accession>A0AAV8TH90</accession>
<comment type="caution">
    <text evidence="2">The sequence shown here is derived from an EMBL/GenBank/DDBJ whole genome shotgun (WGS) entry which is preliminary data.</text>
</comment>
<dbReference type="PANTHER" id="PTHR34067:SF20">
    <property type="entry name" value="OS08G0206700 PROTEIN"/>
    <property type="match status" value="1"/>
</dbReference>
<dbReference type="EMBL" id="JAIWQS010000005">
    <property type="protein sequence ID" value="KAJ8766150.1"/>
    <property type="molecule type" value="Genomic_DNA"/>
</dbReference>
<organism evidence="2 3">
    <name type="scientific">Erythroxylum novogranatense</name>
    <dbReference type="NCBI Taxonomy" id="1862640"/>
    <lineage>
        <taxon>Eukaryota</taxon>
        <taxon>Viridiplantae</taxon>
        <taxon>Streptophyta</taxon>
        <taxon>Embryophyta</taxon>
        <taxon>Tracheophyta</taxon>
        <taxon>Spermatophyta</taxon>
        <taxon>Magnoliopsida</taxon>
        <taxon>eudicotyledons</taxon>
        <taxon>Gunneridae</taxon>
        <taxon>Pentapetalae</taxon>
        <taxon>rosids</taxon>
        <taxon>fabids</taxon>
        <taxon>Malpighiales</taxon>
        <taxon>Erythroxylaceae</taxon>
        <taxon>Erythroxylum</taxon>
    </lineage>
</organism>
<reference evidence="2 3" key="1">
    <citation type="submission" date="2021-09" db="EMBL/GenBank/DDBJ databases">
        <title>Genomic insights and catalytic innovation underlie evolution of tropane alkaloids biosynthesis.</title>
        <authorList>
            <person name="Wang Y.-J."/>
            <person name="Tian T."/>
            <person name="Huang J.-P."/>
            <person name="Huang S.-X."/>
        </authorList>
    </citation>
    <scope>NUCLEOTIDE SEQUENCE [LARGE SCALE GENOMIC DNA]</scope>
    <source>
        <strain evidence="2">KIB-2018</strain>
        <tissue evidence="2">Leaf</tissue>
    </source>
</reference>
<evidence type="ECO:0000313" key="2">
    <source>
        <dbReference type="EMBL" id="KAJ8766150.1"/>
    </source>
</evidence>
<dbReference type="PANTHER" id="PTHR34067">
    <property type="entry name" value="OS04G0193200 PROTEIN"/>
    <property type="match status" value="1"/>
</dbReference>
<protein>
    <submittedName>
        <fullName evidence="2">Uncharacterized protein</fullName>
    </submittedName>
</protein>
<proteinExistence type="predicted"/>